<dbReference type="AlphaFoldDB" id="A0A422QI23"/>
<dbReference type="Pfam" id="PF07715">
    <property type="entry name" value="Plug"/>
    <property type="match status" value="1"/>
</dbReference>
<evidence type="ECO:0000256" key="11">
    <source>
        <dbReference type="ARBA" id="ARBA00023136"/>
    </source>
</evidence>
<dbReference type="CDD" id="cd01347">
    <property type="entry name" value="ligand_gated_channel"/>
    <property type="match status" value="1"/>
</dbReference>
<evidence type="ECO:0000259" key="17">
    <source>
        <dbReference type="Pfam" id="PF00593"/>
    </source>
</evidence>
<evidence type="ECO:0000256" key="12">
    <source>
        <dbReference type="ARBA" id="ARBA00023170"/>
    </source>
</evidence>
<keyword evidence="6 14" id="KW-0812">Transmembrane</keyword>
<dbReference type="PROSITE" id="PS01156">
    <property type="entry name" value="TONB_DEPENDENT_REC_2"/>
    <property type="match status" value="1"/>
</dbReference>
<comment type="subcellular location">
    <subcellularLocation>
        <location evidence="1 14">Cell outer membrane</location>
        <topology evidence="1 14">Multi-pass membrane protein</topology>
    </subcellularLocation>
</comment>
<accession>A0A422QI23</accession>
<dbReference type="Pfam" id="PF00593">
    <property type="entry name" value="TonB_dep_Rec_b-barrel"/>
    <property type="match status" value="1"/>
</dbReference>
<evidence type="ECO:0000256" key="9">
    <source>
        <dbReference type="ARBA" id="ARBA00023065"/>
    </source>
</evidence>
<keyword evidence="4 14" id="KW-1134">Transmembrane beta strand</keyword>
<evidence type="ECO:0000256" key="15">
    <source>
        <dbReference type="PROSITE-ProRule" id="PRU10144"/>
    </source>
</evidence>
<dbReference type="InterPro" id="IPR010105">
    <property type="entry name" value="TonB_sidphr_rcpt"/>
</dbReference>
<keyword evidence="7" id="KW-0732">Signal</keyword>
<dbReference type="GO" id="GO:0038023">
    <property type="term" value="F:signaling receptor activity"/>
    <property type="evidence" value="ECO:0007669"/>
    <property type="project" value="InterPro"/>
</dbReference>
<evidence type="ECO:0000256" key="14">
    <source>
        <dbReference type="PROSITE-ProRule" id="PRU01360"/>
    </source>
</evidence>
<protein>
    <submittedName>
        <fullName evidence="19">Ferrichrome-iron receptor</fullName>
    </submittedName>
</protein>
<keyword evidence="11 14" id="KW-0472">Membrane</keyword>
<dbReference type="EMBL" id="JSAB01000184">
    <property type="protein sequence ID" value="RNF29619.1"/>
    <property type="molecule type" value="Genomic_DNA"/>
</dbReference>
<evidence type="ECO:0000313" key="19">
    <source>
        <dbReference type="EMBL" id="RNF29619.1"/>
    </source>
</evidence>
<evidence type="ECO:0000256" key="8">
    <source>
        <dbReference type="ARBA" id="ARBA00023004"/>
    </source>
</evidence>
<dbReference type="InterPro" id="IPR000531">
    <property type="entry name" value="Beta-barrel_TonB"/>
</dbReference>
<evidence type="ECO:0000256" key="13">
    <source>
        <dbReference type="ARBA" id="ARBA00023237"/>
    </source>
</evidence>
<evidence type="ECO:0000256" key="1">
    <source>
        <dbReference type="ARBA" id="ARBA00004571"/>
    </source>
</evidence>
<evidence type="ECO:0000256" key="2">
    <source>
        <dbReference type="ARBA" id="ARBA00009810"/>
    </source>
</evidence>
<evidence type="ECO:0000256" key="4">
    <source>
        <dbReference type="ARBA" id="ARBA00022452"/>
    </source>
</evidence>
<dbReference type="Gene3D" id="2.40.170.20">
    <property type="entry name" value="TonB-dependent receptor, beta-barrel domain"/>
    <property type="match status" value="1"/>
</dbReference>
<dbReference type="Gene3D" id="2.170.130.10">
    <property type="entry name" value="TonB-dependent receptor, plug domain"/>
    <property type="match status" value="1"/>
</dbReference>
<evidence type="ECO:0000256" key="6">
    <source>
        <dbReference type="ARBA" id="ARBA00022692"/>
    </source>
</evidence>
<evidence type="ECO:0000313" key="20">
    <source>
        <dbReference type="Proteomes" id="UP000283254"/>
    </source>
</evidence>
<sequence length="696" mass="76696">MLVLSTLAASPVCAQDAAIPTGGDTAQVVVTATGYRTTGTKSDLKPLEAPMSYEVYDTELLSARQADSVNEALRYVPGVTPESRATVTIFDQYTIRGFESYRNYYDGLPLQYDGLWNLVPQVDAFATGSVEVLKGPVSVLYGSAPPGGMVNQTAKQPHSKQETTVRARVGTNALRELALDATGPLSKDVDYRLVALARERDGQQATTEEERRLVAPSVTWRIGASTRLNVNLYYQDDPALIPSTPLPAVSTLHDAPYGRLDADAFAGDAGWSGMQRETTLAGWKFEHAFNDKASFLQNFRYTKANGFQRNTYNNGLAPDDRTLRRSAYFTDEEMHGWVIDNQFALRFDTGPLRHRVLAGLDYQRLRTGVGYGDTLGTATPSIDLGAPNHHLFDTAALPFGFYTENHAIRQSQLGLYLQDEARVGALTLLAGVRRDRYRSEDDARTSYDGFPSAGITEIRQYRTSGRVAAIYQLGNGLAPYLNYSTSFEPTSGVDTETGEAFKPTTAKQFEGGLKYRSQDGATQLTAAYFDIKKRNVVVNTPDFGKYTQNGEVRSKGMEVSWNQAITDRLDLTLGLTHLDMQVTENEQNTALVGKTPVWVAEKQASLWVNYKPLDRLDLSAGARYVGESQMDALNTGIVPSYTVFDAAAMFRLDKTWRIGLTASNLGDKRYVGACFDTDNCWMGAERSVELSLHATF</sequence>
<evidence type="ECO:0000256" key="5">
    <source>
        <dbReference type="ARBA" id="ARBA00022496"/>
    </source>
</evidence>
<evidence type="ECO:0000256" key="16">
    <source>
        <dbReference type="RuleBase" id="RU003357"/>
    </source>
</evidence>
<keyword evidence="5" id="KW-0410">Iron transport</keyword>
<keyword evidence="9" id="KW-0406">Ion transport</keyword>
<comment type="caution">
    <text evidence="19">The sequence shown here is derived from an EMBL/GenBank/DDBJ whole genome shotgun (WGS) entry which is preliminary data.</text>
</comment>
<reference evidence="19" key="1">
    <citation type="submission" date="2014-10" db="EMBL/GenBank/DDBJ databases">
        <title>Massilia sp. genome.</title>
        <authorList>
            <person name="Xu B."/>
            <person name="Dai L."/>
            <person name="Huang Z."/>
        </authorList>
    </citation>
    <scope>NUCLEOTIDE SEQUENCE [LARGE SCALE GENOMIC DNA]</scope>
    <source>
        <strain evidence="19">CFS-1</strain>
    </source>
</reference>
<keyword evidence="13 14" id="KW-0998">Cell outer membrane</keyword>
<dbReference type="InterPro" id="IPR039426">
    <property type="entry name" value="TonB-dep_rcpt-like"/>
</dbReference>
<dbReference type="InterPro" id="IPR012910">
    <property type="entry name" value="Plug_dom"/>
</dbReference>
<dbReference type="SUPFAM" id="SSF56935">
    <property type="entry name" value="Porins"/>
    <property type="match status" value="1"/>
</dbReference>
<keyword evidence="20" id="KW-1185">Reference proteome</keyword>
<comment type="similarity">
    <text evidence="2 14 16">Belongs to the TonB-dependent receptor family.</text>
</comment>
<dbReference type="GO" id="GO:0015344">
    <property type="term" value="F:siderophore uptake transmembrane transporter activity"/>
    <property type="evidence" value="ECO:0007669"/>
    <property type="project" value="TreeGrafter"/>
</dbReference>
<dbReference type="PANTHER" id="PTHR32552">
    <property type="entry name" value="FERRICHROME IRON RECEPTOR-RELATED"/>
    <property type="match status" value="1"/>
</dbReference>
<dbReference type="GO" id="GO:0009279">
    <property type="term" value="C:cell outer membrane"/>
    <property type="evidence" value="ECO:0007669"/>
    <property type="project" value="UniProtKB-SubCell"/>
</dbReference>
<dbReference type="InterPro" id="IPR010917">
    <property type="entry name" value="TonB_rcpt_CS"/>
</dbReference>
<feature type="short sequence motif" description="TonB C-terminal box" evidence="15">
    <location>
        <begin position="679"/>
        <end position="696"/>
    </location>
</feature>
<dbReference type="InterPro" id="IPR036942">
    <property type="entry name" value="Beta-barrel_TonB_sf"/>
</dbReference>
<evidence type="ECO:0000256" key="10">
    <source>
        <dbReference type="ARBA" id="ARBA00023077"/>
    </source>
</evidence>
<evidence type="ECO:0000259" key="18">
    <source>
        <dbReference type="Pfam" id="PF07715"/>
    </source>
</evidence>
<dbReference type="InterPro" id="IPR037066">
    <property type="entry name" value="Plug_dom_sf"/>
</dbReference>
<name>A0A422QI23_9BURK</name>
<evidence type="ECO:0000256" key="3">
    <source>
        <dbReference type="ARBA" id="ARBA00022448"/>
    </source>
</evidence>
<feature type="domain" description="TonB-dependent receptor-like beta-barrel" evidence="17">
    <location>
        <begin position="220"/>
        <end position="665"/>
    </location>
</feature>
<dbReference type="GO" id="GO:0015891">
    <property type="term" value="P:siderophore transport"/>
    <property type="evidence" value="ECO:0007669"/>
    <property type="project" value="InterPro"/>
</dbReference>
<dbReference type="Proteomes" id="UP000283254">
    <property type="component" value="Unassembled WGS sequence"/>
</dbReference>
<dbReference type="PROSITE" id="PS52016">
    <property type="entry name" value="TONB_DEPENDENT_REC_3"/>
    <property type="match status" value="1"/>
</dbReference>
<dbReference type="PANTHER" id="PTHR32552:SF68">
    <property type="entry name" value="FERRICHROME OUTER MEMBRANE TRANSPORTER_PHAGE RECEPTOR"/>
    <property type="match status" value="1"/>
</dbReference>
<evidence type="ECO:0000256" key="7">
    <source>
        <dbReference type="ARBA" id="ARBA00022729"/>
    </source>
</evidence>
<gene>
    <name evidence="19" type="ORF">NM04_17065</name>
</gene>
<keyword evidence="3 14" id="KW-0813">Transport</keyword>
<organism evidence="19 20">
    <name type="scientific">Massilia aurea</name>
    <dbReference type="NCBI Taxonomy" id="373040"/>
    <lineage>
        <taxon>Bacteria</taxon>
        <taxon>Pseudomonadati</taxon>
        <taxon>Pseudomonadota</taxon>
        <taxon>Betaproteobacteria</taxon>
        <taxon>Burkholderiales</taxon>
        <taxon>Oxalobacteraceae</taxon>
        <taxon>Telluria group</taxon>
        <taxon>Massilia</taxon>
    </lineage>
</organism>
<proteinExistence type="inferred from homology"/>
<keyword evidence="12 19" id="KW-0675">Receptor</keyword>
<dbReference type="NCBIfam" id="TIGR01783">
    <property type="entry name" value="TonB-siderophor"/>
    <property type="match status" value="1"/>
</dbReference>
<keyword evidence="10 16" id="KW-0798">TonB box</keyword>
<feature type="domain" description="TonB-dependent receptor plug" evidence="18">
    <location>
        <begin position="47"/>
        <end position="148"/>
    </location>
</feature>
<keyword evidence="8" id="KW-0408">Iron</keyword>